<keyword evidence="2" id="KW-1185">Reference proteome</keyword>
<accession>A0ACC0B7M6</accession>
<name>A0ACC0B7M6_CATRO</name>
<organism evidence="1 2">
    <name type="scientific">Catharanthus roseus</name>
    <name type="common">Madagascar periwinkle</name>
    <name type="synonym">Vinca rosea</name>
    <dbReference type="NCBI Taxonomy" id="4058"/>
    <lineage>
        <taxon>Eukaryota</taxon>
        <taxon>Viridiplantae</taxon>
        <taxon>Streptophyta</taxon>
        <taxon>Embryophyta</taxon>
        <taxon>Tracheophyta</taxon>
        <taxon>Spermatophyta</taxon>
        <taxon>Magnoliopsida</taxon>
        <taxon>eudicotyledons</taxon>
        <taxon>Gunneridae</taxon>
        <taxon>Pentapetalae</taxon>
        <taxon>asterids</taxon>
        <taxon>lamiids</taxon>
        <taxon>Gentianales</taxon>
        <taxon>Apocynaceae</taxon>
        <taxon>Rauvolfioideae</taxon>
        <taxon>Vinceae</taxon>
        <taxon>Catharanthinae</taxon>
        <taxon>Catharanthus</taxon>
    </lineage>
</organism>
<evidence type="ECO:0000313" key="1">
    <source>
        <dbReference type="EMBL" id="KAI5668638.1"/>
    </source>
</evidence>
<dbReference type="Proteomes" id="UP001060085">
    <property type="component" value="Linkage Group LG04"/>
</dbReference>
<protein>
    <submittedName>
        <fullName evidence="1">Uncharacterized protein</fullName>
    </submittedName>
</protein>
<proteinExistence type="predicted"/>
<sequence length="740" mass="81734">MEEVGVAGESGGGACCSRKAADRGAATSFEVAGGRQRFTVELRPGETTIVSWKKLLKDAGLSKPKGVDIGSGAKPVASSSSAQVNSNNPHSYPHLPHPSLDARFPSEQVGEHDGKDAPQPPNRLNTVIERIERLYVGKDSSDEDDLNDVVPDDDEYDTEDSFIDDTELDEYFQVDNSAIKHDGFFVNRGKLERIEPSQLQNEQPKKRRRKDLTKGHEESDSLQNPNKVGKKAGKAVASVDRNASGPSPIIALPNVHVEDERIHNQINASEITFKKKPVDAKTAEQPLLGVLNGAVIAQEKGIDLQKFGALSASNNGNASVLDQHVQQRENVSVRERPEVQNSTPNMKAPLLLKKEGSSVRPKSTLLDKAIRDLEKLVAESRPPTTEVQDADNSSQAVKRRLPPEIKQKLAKVARLAQASQGKISKELVNRLMSIVGHMIQIRTLKRNLKNMVIMGLSAKQEKDSRVQLVKKEVAEMIKTRIPFMKSKALELQGVTSNDFQEISAEEKEALKRKYSMDDPLEDKICDLYDLYIEGLEEDAGPQVRKLYAELSALWPNGFMDNNGIKRAICRAKDRRRALYNRHKDPEKIRRKKMLARKTEENVRVENNSVPQQYMQEKLVPDSSDHGLAPVSKPVSSNATAGVAAKLPTSVLNGSGVDWSKQDKTKGTGSSSADIQAKDTSLTKKVKRKPETIPGEAQFRLDKLPSIQCEEKYKPQKQPVVSSLPKANIQPAAPSSFQQHS</sequence>
<reference evidence="2" key="1">
    <citation type="journal article" date="2023" name="Nat. Plants">
        <title>Single-cell RNA sequencing provides a high-resolution roadmap for understanding the multicellular compartmentation of specialized metabolism.</title>
        <authorList>
            <person name="Sun S."/>
            <person name="Shen X."/>
            <person name="Li Y."/>
            <person name="Li Y."/>
            <person name="Wang S."/>
            <person name="Li R."/>
            <person name="Zhang H."/>
            <person name="Shen G."/>
            <person name="Guo B."/>
            <person name="Wei J."/>
            <person name="Xu J."/>
            <person name="St-Pierre B."/>
            <person name="Chen S."/>
            <person name="Sun C."/>
        </authorList>
    </citation>
    <scope>NUCLEOTIDE SEQUENCE [LARGE SCALE GENOMIC DNA]</scope>
</reference>
<gene>
    <name evidence="1" type="ORF">M9H77_18491</name>
</gene>
<evidence type="ECO:0000313" key="2">
    <source>
        <dbReference type="Proteomes" id="UP001060085"/>
    </source>
</evidence>
<comment type="caution">
    <text evidence="1">The sequence shown here is derived from an EMBL/GenBank/DDBJ whole genome shotgun (WGS) entry which is preliminary data.</text>
</comment>
<dbReference type="EMBL" id="CM044704">
    <property type="protein sequence ID" value="KAI5668638.1"/>
    <property type="molecule type" value="Genomic_DNA"/>
</dbReference>